<proteinExistence type="predicted"/>
<dbReference type="AlphaFoldDB" id="A0A8D0MTS2"/>
<name>A0A8D0MTS2_PIG</name>
<reference evidence="1" key="1">
    <citation type="submission" date="2025-08" db="UniProtKB">
        <authorList>
            <consortium name="Ensembl"/>
        </authorList>
    </citation>
    <scope>IDENTIFICATION</scope>
</reference>
<accession>A0A8D0MTS2</accession>
<sequence length="125" mass="14530">MQIKTAMRYYLTPVRMAIINKSTNNKCWRGCGEKGALLHCWWECKLVQPLWKTVWKYLRKLNIELTYDLVIQLLGTYPDKTFIEKDTCTSGVPVMSQWLTNPTRNHEVMGSIPGLAQWVKDLALP</sequence>
<dbReference type="Proteomes" id="UP000694726">
    <property type="component" value="Unplaced"/>
</dbReference>
<organism evidence="1 2">
    <name type="scientific">Sus scrofa</name>
    <name type="common">Pig</name>
    <dbReference type="NCBI Taxonomy" id="9823"/>
    <lineage>
        <taxon>Eukaryota</taxon>
        <taxon>Metazoa</taxon>
        <taxon>Chordata</taxon>
        <taxon>Craniata</taxon>
        <taxon>Vertebrata</taxon>
        <taxon>Euteleostomi</taxon>
        <taxon>Mammalia</taxon>
        <taxon>Eutheria</taxon>
        <taxon>Laurasiatheria</taxon>
        <taxon>Artiodactyla</taxon>
        <taxon>Suina</taxon>
        <taxon>Suidae</taxon>
        <taxon>Sus</taxon>
    </lineage>
</organism>
<dbReference type="Ensembl" id="ENSSSCT00015021474.1">
    <property type="protein sequence ID" value="ENSSSCP00015008443.1"/>
    <property type="gene ID" value="ENSSSCG00015016211.1"/>
</dbReference>
<evidence type="ECO:0000313" key="2">
    <source>
        <dbReference type="Proteomes" id="UP000694726"/>
    </source>
</evidence>
<evidence type="ECO:0000313" key="1">
    <source>
        <dbReference type="Ensembl" id="ENSSSCP00015008443.1"/>
    </source>
</evidence>
<protein>
    <submittedName>
        <fullName evidence="1">Uncharacterized protein</fullName>
    </submittedName>
</protein>